<dbReference type="EMBL" id="CP002281">
    <property type="protein sequence ID" value="ADO83615.1"/>
    <property type="molecule type" value="Genomic_DNA"/>
</dbReference>
<organism evidence="4 5">
    <name type="scientific">Ilyobacter polytropus (strain ATCC 51220 / DSM 2926 / LMG 16218 / CuHBu1)</name>
    <dbReference type="NCBI Taxonomy" id="572544"/>
    <lineage>
        <taxon>Bacteria</taxon>
        <taxon>Fusobacteriati</taxon>
        <taxon>Fusobacteriota</taxon>
        <taxon>Fusobacteriia</taxon>
        <taxon>Fusobacteriales</taxon>
        <taxon>Fusobacteriaceae</taxon>
        <taxon>Ilyobacter</taxon>
    </lineage>
</organism>
<dbReference type="STRING" id="572544.Ilyop_1844"/>
<comment type="pathway">
    <text evidence="3">Isoprenoid biosynthesis; isopentenyl diphosphate biosynthesis via DXP pathway; isopentenyl diphosphate from 1-deoxy-D-xylulose 5-phosphate: step 2/6.</text>
</comment>
<comment type="function">
    <text evidence="3">Catalyzes the formation of 4-diphosphocytidyl-2-C-methyl-D-erythritol from CTP and 2-C-methyl-D-erythritol 4-phosphate (MEP).</text>
</comment>
<name>E3H9T6_ILYPC</name>
<dbReference type="PANTHER" id="PTHR32125:SF4">
    <property type="entry name" value="2-C-METHYL-D-ERYTHRITOL 4-PHOSPHATE CYTIDYLYLTRANSFERASE, CHLOROPLASTIC"/>
    <property type="match status" value="1"/>
</dbReference>
<dbReference type="InterPro" id="IPR001228">
    <property type="entry name" value="IspD"/>
</dbReference>
<dbReference type="CDD" id="cd02516">
    <property type="entry name" value="CDP-ME_synthetase"/>
    <property type="match status" value="1"/>
</dbReference>
<dbReference type="OrthoDB" id="9806837at2"/>
<dbReference type="GO" id="GO:0050518">
    <property type="term" value="F:2-C-methyl-D-erythritol 4-phosphate cytidylyltransferase activity"/>
    <property type="evidence" value="ECO:0007669"/>
    <property type="project" value="UniProtKB-UniRule"/>
</dbReference>
<keyword evidence="3" id="KW-0414">Isoprene biosynthesis</keyword>
<dbReference type="HAMAP" id="MF_00108">
    <property type="entry name" value="IspD"/>
    <property type="match status" value="1"/>
</dbReference>
<dbReference type="eggNOG" id="COG1211">
    <property type="taxonomic scope" value="Bacteria"/>
</dbReference>
<dbReference type="SUPFAM" id="SSF53448">
    <property type="entry name" value="Nucleotide-diphospho-sugar transferases"/>
    <property type="match status" value="1"/>
</dbReference>
<evidence type="ECO:0000256" key="3">
    <source>
        <dbReference type="HAMAP-Rule" id="MF_00108"/>
    </source>
</evidence>
<evidence type="ECO:0000313" key="4">
    <source>
        <dbReference type="EMBL" id="ADO83615.1"/>
    </source>
</evidence>
<dbReference type="UniPathway" id="UPA00056">
    <property type="reaction ID" value="UER00093"/>
</dbReference>
<dbReference type="InterPro" id="IPR050088">
    <property type="entry name" value="IspD/TarI_cytidylyltransf_bact"/>
</dbReference>
<comment type="similarity">
    <text evidence="3">Belongs to the IspD/TarI cytidylyltransferase family. IspD subfamily.</text>
</comment>
<keyword evidence="2 3" id="KW-0548">Nucleotidyltransferase</keyword>
<accession>E3H9T6</accession>
<dbReference type="Proteomes" id="UP000006875">
    <property type="component" value="Chromosome"/>
</dbReference>
<keyword evidence="5" id="KW-1185">Reference proteome</keyword>
<sequence>MKYTFIVAAAGSGKRMGLGYPKQFLEYQGKPIFIKTLEKIDQNPRVTDIIVVTNKEYTEKVEKLCEKYRIKKIKCVVQGGKERQDSIQNALEKTGNSEIIAVQDGVRPFIENRFIEDSYRILEKNCDVDGVVIGVPVKDTIKLVDKDGFITSTPDRSLLMAAQTPQVFRGEILKKAYSDASKSNYLGTDDSSLVERINGKVIVLEGSYNNIKITTQEDLKYL</sequence>
<protein>
    <recommendedName>
        <fullName evidence="3">2-C-methyl-D-erythritol 4-phosphate cytidylyltransferase</fullName>
        <ecNumber evidence="3">2.7.7.60</ecNumber>
    </recommendedName>
    <alternativeName>
        <fullName evidence="3">4-diphosphocytidyl-2C-methyl-D-erythritol synthase</fullName>
    </alternativeName>
    <alternativeName>
        <fullName evidence="3">MEP cytidylyltransferase</fullName>
        <shortName evidence="3">MCT</shortName>
    </alternativeName>
</protein>
<feature type="site" description="Positions MEP for the nucleophilic attack" evidence="3">
    <location>
        <position position="212"/>
    </location>
</feature>
<dbReference type="AlphaFoldDB" id="E3H9T6"/>
<comment type="catalytic activity">
    <reaction evidence="3">
        <text>2-C-methyl-D-erythritol 4-phosphate + CTP + H(+) = 4-CDP-2-C-methyl-D-erythritol + diphosphate</text>
        <dbReference type="Rhea" id="RHEA:13429"/>
        <dbReference type="ChEBI" id="CHEBI:15378"/>
        <dbReference type="ChEBI" id="CHEBI:33019"/>
        <dbReference type="ChEBI" id="CHEBI:37563"/>
        <dbReference type="ChEBI" id="CHEBI:57823"/>
        <dbReference type="ChEBI" id="CHEBI:58262"/>
        <dbReference type="EC" id="2.7.7.60"/>
    </reaction>
</comment>
<evidence type="ECO:0000256" key="1">
    <source>
        <dbReference type="ARBA" id="ARBA00022679"/>
    </source>
</evidence>
<feature type="site" description="Transition state stabilizer" evidence="3">
    <location>
        <position position="22"/>
    </location>
</feature>
<feature type="site" description="Positions MEP for the nucleophilic attack" evidence="3">
    <location>
        <position position="156"/>
    </location>
</feature>
<dbReference type="Gene3D" id="3.90.550.10">
    <property type="entry name" value="Spore Coat Polysaccharide Biosynthesis Protein SpsA, Chain A"/>
    <property type="match status" value="1"/>
</dbReference>
<dbReference type="InterPro" id="IPR029044">
    <property type="entry name" value="Nucleotide-diphossugar_trans"/>
</dbReference>
<dbReference type="GO" id="GO:0019288">
    <property type="term" value="P:isopentenyl diphosphate biosynthetic process, methylerythritol 4-phosphate pathway"/>
    <property type="evidence" value="ECO:0007669"/>
    <property type="project" value="UniProtKB-UniRule"/>
</dbReference>
<dbReference type="PANTHER" id="PTHR32125">
    <property type="entry name" value="2-C-METHYL-D-ERYTHRITOL 4-PHOSPHATE CYTIDYLYLTRANSFERASE, CHLOROPLASTIC"/>
    <property type="match status" value="1"/>
</dbReference>
<dbReference type="EC" id="2.7.7.60" evidence="3"/>
<dbReference type="HOGENOM" id="CLU_061281_2_2_0"/>
<evidence type="ECO:0000256" key="2">
    <source>
        <dbReference type="ARBA" id="ARBA00022695"/>
    </source>
</evidence>
<dbReference type="NCBIfam" id="TIGR00453">
    <property type="entry name" value="ispD"/>
    <property type="match status" value="1"/>
</dbReference>
<dbReference type="KEGG" id="ipo:Ilyop_1844"/>
<dbReference type="FunFam" id="3.90.550.10:FF:000003">
    <property type="entry name" value="2-C-methyl-D-erythritol 4-phosphate cytidylyltransferase"/>
    <property type="match status" value="1"/>
</dbReference>
<dbReference type="Pfam" id="PF01128">
    <property type="entry name" value="IspD"/>
    <property type="match status" value="1"/>
</dbReference>
<keyword evidence="1 3" id="KW-0808">Transferase</keyword>
<dbReference type="InterPro" id="IPR034683">
    <property type="entry name" value="IspD/TarI"/>
</dbReference>
<gene>
    <name evidence="3" type="primary">ispD</name>
    <name evidence="4" type="ordered locus">Ilyop_1844</name>
</gene>
<evidence type="ECO:0000313" key="5">
    <source>
        <dbReference type="Proteomes" id="UP000006875"/>
    </source>
</evidence>
<proteinExistence type="inferred from homology"/>
<reference evidence="4 5" key="1">
    <citation type="journal article" date="2010" name="Stand. Genomic Sci.">
        <title>Complete genome sequence of Ilyobacter polytropus type strain (CuHbu1).</title>
        <authorList>
            <person name="Sikorski J."/>
            <person name="Chertkov O."/>
            <person name="Lapidus A."/>
            <person name="Nolan M."/>
            <person name="Lucas S."/>
            <person name="Del Rio T.G."/>
            <person name="Tice H."/>
            <person name="Cheng J.F."/>
            <person name="Tapia R."/>
            <person name="Han C."/>
            <person name="Goodwin L."/>
            <person name="Pitluck S."/>
            <person name="Liolios K."/>
            <person name="Ivanova N."/>
            <person name="Mavromatis K."/>
            <person name="Mikhailova N."/>
            <person name="Pati A."/>
            <person name="Chen A."/>
            <person name="Palaniappan K."/>
            <person name="Land M."/>
            <person name="Hauser L."/>
            <person name="Chang Y.J."/>
            <person name="Jeffries C.D."/>
            <person name="Brambilla E."/>
            <person name="Yasawong M."/>
            <person name="Rohde M."/>
            <person name="Pukall R."/>
            <person name="Spring S."/>
            <person name="Goker M."/>
            <person name="Woyke T."/>
            <person name="Bristow J."/>
            <person name="Eisen J.A."/>
            <person name="Markowitz V."/>
            <person name="Hugenholtz P."/>
            <person name="Kyrpides N.C."/>
            <person name="Klenk H.P."/>
        </authorList>
    </citation>
    <scope>NUCLEOTIDE SEQUENCE [LARGE SCALE GENOMIC DNA]</scope>
    <source>
        <strain evidence="5">ATCC 51220 / DSM 2926 / LMG 16218 / CuHBu1</strain>
    </source>
</reference>
<feature type="site" description="Transition state stabilizer" evidence="3">
    <location>
        <position position="15"/>
    </location>
</feature>